<dbReference type="EMBL" id="LSUQ01000014">
    <property type="protein sequence ID" value="OAG94207.1"/>
    <property type="molecule type" value="Genomic_DNA"/>
</dbReference>
<sequence>MMGGIKYENESTLARHRLHVVYSSKLDERKEMRTNQRLRVIVYTLAVLLLSISIWYGFKFGSGAR</sequence>
<evidence type="ECO:0000313" key="2">
    <source>
        <dbReference type="EMBL" id="OAG94207.1"/>
    </source>
</evidence>
<dbReference type="AlphaFoldDB" id="A0A853KBI1"/>
<evidence type="ECO:0000256" key="1">
    <source>
        <dbReference type="SAM" id="Phobius"/>
    </source>
</evidence>
<reference evidence="2 3" key="1">
    <citation type="submission" date="2016-02" db="EMBL/GenBank/DDBJ databases">
        <title>Draft genome sequence of Acidibacillus ferrooxidans SLC66.</title>
        <authorList>
            <person name="Oliveira G."/>
            <person name="Nancucheo I."/>
            <person name="Dall'Agnol H."/>
            <person name="Johnson B."/>
            <person name="Oliveira R."/>
            <person name="Nunes G.L."/>
            <person name="Tzotzos G."/>
            <person name="Orellana S.C."/>
            <person name="Salim A.C."/>
            <person name="Araujo F.M."/>
        </authorList>
    </citation>
    <scope>NUCLEOTIDE SEQUENCE [LARGE SCALE GENOMIC DNA]</scope>
    <source>
        <strain evidence="2 3">SLC66</strain>
    </source>
</reference>
<keyword evidence="1" id="KW-1133">Transmembrane helix</keyword>
<feature type="transmembrane region" description="Helical" evidence="1">
    <location>
        <begin position="40"/>
        <end position="58"/>
    </location>
</feature>
<keyword evidence="1" id="KW-0472">Membrane</keyword>
<proteinExistence type="predicted"/>
<name>A0A853KBI1_9BACL</name>
<gene>
    <name evidence="2" type="ORF">AYW79_06780</name>
</gene>
<keyword evidence="1" id="KW-0812">Transmembrane</keyword>
<comment type="caution">
    <text evidence="2">The sequence shown here is derived from an EMBL/GenBank/DDBJ whole genome shotgun (WGS) entry which is preliminary data.</text>
</comment>
<evidence type="ECO:0000313" key="3">
    <source>
        <dbReference type="Proteomes" id="UP000077421"/>
    </source>
</evidence>
<protein>
    <submittedName>
        <fullName evidence="2">Uncharacterized protein</fullName>
    </submittedName>
</protein>
<dbReference type="Proteomes" id="UP000077421">
    <property type="component" value="Unassembled WGS sequence"/>
</dbReference>
<accession>A0A853KBI1</accession>
<organism evidence="2 3">
    <name type="scientific">Ferroacidibacillus organovorans</name>
    <dbReference type="NCBI Taxonomy" id="1765683"/>
    <lineage>
        <taxon>Bacteria</taxon>
        <taxon>Bacillati</taxon>
        <taxon>Bacillota</taxon>
        <taxon>Bacilli</taxon>
        <taxon>Bacillales</taxon>
        <taxon>Alicyclobacillaceae</taxon>
        <taxon>Ferroacidibacillus</taxon>
    </lineage>
</organism>